<feature type="domain" description="PDZ" evidence="10">
    <location>
        <begin position="17"/>
        <end position="102"/>
    </location>
</feature>
<feature type="compositionally biased region" description="Polar residues" evidence="9">
    <location>
        <begin position="236"/>
        <end position="252"/>
    </location>
</feature>
<feature type="compositionally biased region" description="Basic and acidic residues" evidence="9">
    <location>
        <begin position="683"/>
        <end position="697"/>
    </location>
</feature>
<dbReference type="PANTHER" id="PTHR15012:SF33">
    <property type="entry name" value="PROTEIN SHROOM3"/>
    <property type="match status" value="1"/>
</dbReference>
<evidence type="ECO:0000256" key="5">
    <source>
        <dbReference type="ARBA" id="ARBA00022553"/>
    </source>
</evidence>
<feature type="compositionally biased region" description="Basic and acidic residues" evidence="9">
    <location>
        <begin position="606"/>
        <end position="615"/>
    </location>
</feature>
<evidence type="ECO:0000256" key="2">
    <source>
        <dbReference type="ARBA" id="ARBA00006469"/>
    </source>
</evidence>
<name>A0AAZ3Q2L6_ONCTS</name>
<evidence type="ECO:0000256" key="3">
    <source>
        <dbReference type="ARBA" id="ARBA00022473"/>
    </source>
</evidence>
<feature type="compositionally biased region" description="Polar residues" evidence="9">
    <location>
        <begin position="1048"/>
        <end position="1058"/>
    </location>
</feature>
<dbReference type="Proteomes" id="UP000694402">
    <property type="component" value="Unassembled WGS sequence"/>
</dbReference>
<evidence type="ECO:0000256" key="4">
    <source>
        <dbReference type="ARBA" id="ARBA00022490"/>
    </source>
</evidence>
<reference evidence="12" key="3">
    <citation type="submission" date="2025-09" db="UniProtKB">
        <authorList>
            <consortium name="Ensembl"/>
        </authorList>
    </citation>
    <scope>IDENTIFICATION</scope>
</reference>
<dbReference type="AlphaFoldDB" id="A0AAZ3Q2L6"/>
<dbReference type="InterPro" id="IPR027685">
    <property type="entry name" value="Shroom_fam"/>
</dbReference>
<evidence type="ECO:0000256" key="8">
    <source>
        <dbReference type="PROSITE-ProRule" id="PRU00637"/>
    </source>
</evidence>
<feature type="compositionally biased region" description="Low complexity" evidence="9">
    <location>
        <begin position="443"/>
        <end position="457"/>
    </location>
</feature>
<keyword evidence="13" id="KW-1185">Reference proteome</keyword>
<feature type="compositionally biased region" description="Polar residues" evidence="9">
    <location>
        <begin position="812"/>
        <end position="823"/>
    </location>
</feature>
<dbReference type="CDD" id="cd06750">
    <property type="entry name" value="PDZ_shroom2_3_4-like"/>
    <property type="match status" value="1"/>
</dbReference>
<dbReference type="GO" id="GO:0016324">
    <property type="term" value="C:apical plasma membrane"/>
    <property type="evidence" value="ECO:0007669"/>
    <property type="project" value="TreeGrafter"/>
</dbReference>
<dbReference type="GO" id="GO:0030864">
    <property type="term" value="C:cortical actin cytoskeleton"/>
    <property type="evidence" value="ECO:0007669"/>
    <property type="project" value="TreeGrafter"/>
</dbReference>
<keyword evidence="4" id="KW-0963">Cytoplasm</keyword>
<dbReference type="Ensembl" id="ENSOTST00005182679.1">
    <property type="protein sequence ID" value="ENSOTSP00005122685.1"/>
    <property type="gene ID" value="ENSOTSG00005050428.1"/>
</dbReference>
<evidence type="ECO:0000256" key="1">
    <source>
        <dbReference type="ARBA" id="ARBA00004245"/>
    </source>
</evidence>
<evidence type="ECO:0000256" key="6">
    <source>
        <dbReference type="ARBA" id="ARBA00023203"/>
    </source>
</evidence>
<dbReference type="PANTHER" id="PTHR15012">
    <property type="entry name" value="APICAL PROTEIN/SHROOM-RELATED"/>
    <property type="match status" value="1"/>
</dbReference>
<proteinExistence type="inferred from homology"/>
<keyword evidence="7" id="KW-0206">Cytoskeleton</keyword>
<feature type="compositionally biased region" description="Polar residues" evidence="9">
    <location>
        <begin position="1013"/>
        <end position="1025"/>
    </location>
</feature>
<evidence type="ECO:0000259" key="11">
    <source>
        <dbReference type="PROSITE" id="PS51306"/>
    </source>
</evidence>
<dbReference type="GeneTree" id="ENSGT00940000157778"/>
<feature type="compositionally biased region" description="Low complexity" evidence="9">
    <location>
        <begin position="859"/>
        <end position="874"/>
    </location>
</feature>
<dbReference type="SUPFAM" id="SSF50156">
    <property type="entry name" value="PDZ domain-like"/>
    <property type="match status" value="1"/>
</dbReference>
<comment type="subcellular location">
    <subcellularLocation>
        <location evidence="1">Cytoplasm</location>
        <location evidence="1">Cytoskeleton</location>
    </subcellularLocation>
</comment>
<dbReference type="Pfam" id="PF08688">
    <property type="entry name" value="ASD1"/>
    <property type="match status" value="1"/>
</dbReference>
<feature type="compositionally biased region" description="Low complexity" evidence="9">
    <location>
        <begin position="362"/>
        <end position="377"/>
    </location>
</feature>
<feature type="compositionally biased region" description="Basic and acidic residues" evidence="9">
    <location>
        <begin position="1067"/>
        <end position="1077"/>
    </location>
</feature>
<keyword evidence="3" id="KW-0217">Developmental protein</keyword>
<dbReference type="Gene3D" id="2.30.42.10">
    <property type="match status" value="1"/>
</dbReference>
<evidence type="ECO:0008006" key="14">
    <source>
        <dbReference type="Google" id="ProtNLM"/>
    </source>
</evidence>
<evidence type="ECO:0000256" key="9">
    <source>
        <dbReference type="SAM" id="MobiDB-lite"/>
    </source>
</evidence>
<dbReference type="InterPro" id="IPR001478">
    <property type="entry name" value="PDZ"/>
</dbReference>
<feature type="compositionally biased region" description="Polar residues" evidence="9">
    <location>
        <begin position="389"/>
        <end position="398"/>
    </location>
</feature>
<feature type="compositionally biased region" description="Low complexity" evidence="9">
    <location>
        <begin position="994"/>
        <end position="1012"/>
    </location>
</feature>
<feature type="compositionally biased region" description="Polar residues" evidence="9">
    <location>
        <begin position="922"/>
        <end position="937"/>
    </location>
</feature>
<dbReference type="FunFam" id="2.30.42.10:FF:000100">
    <property type="entry name" value="Shroom family member 2"/>
    <property type="match status" value="1"/>
</dbReference>
<feature type="region of interest" description="Disordered" evidence="9">
    <location>
        <begin position="346"/>
        <end position="412"/>
    </location>
</feature>
<feature type="compositionally biased region" description="Basic residues" evidence="9">
    <location>
        <begin position="876"/>
        <end position="887"/>
    </location>
</feature>
<dbReference type="InterPro" id="IPR014800">
    <property type="entry name" value="ASD1_dom"/>
</dbReference>
<evidence type="ECO:0000313" key="12">
    <source>
        <dbReference type="Ensembl" id="ENSOTSP00005122685.1"/>
    </source>
</evidence>
<dbReference type="GO" id="GO:0043296">
    <property type="term" value="C:apical junction complex"/>
    <property type="evidence" value="ECO:0007669"/>
    <property type="project" value="TreeGrafter"/>
</dbReference>
<evidence type="ECO:0000259" key="10">
    <source>
        <dbReference type="PROSITE" id="PS50106"/>
    </source>
</evidence>
<comment type="similarity">
    <text evidence="2">Belongs to the shroom family.</text>
</comment>
<reference evidence="13" key="1">
    <citation type="journal article" date="2018" name="PLoS ONE">
        <title>Chinook salmon (Oncorhynchus tshawytscha) genome and transcriptome.</title>
        <authorList>
            <person name="Christensen K.A."/>
            <person name="Leong J.S."/>
            <person name="Sakhrani D."/>
            <person name="Biagi C.A."/>
            <person name="Minkley D.R."/>
            <person name="Withler R.E."/>
            <person name="Rondeau E.B."/>
            <person name="Koop B.F."/>
            <person name="Devlin R.H."/>
        </authorList>
    </citation>
    <scope>NUCLEOTIDE SEQUENCE [LARGE SCALE GENOMIC DNA]</scope>
</reference>
<feature type="domain" description="ASD1" evidence="11">
    <location>
        <begin position="973"/>
        <end position="1054"/>
    </location>
</feature>
<feature type="compositionally biased region" description="Basic and acidic residues" evidence="9">
    <location>
        <begin position="657"/>
        <end position="674"/>
    </location>
</feature>
<dbReference type="GO" id="GO:0005912">
    <property type="term" value="C:adherens junction"/>
    <property type="evidence" value="ECO:0007669"/>
    <property type="project" value="TreeGrafter"/>
</dbReference>
<feature type="compositionally biased region" description="Basic and acidic residues" evidence="9">
    <location>
        <begin position="1115"/>
        <end position="1125"/>
    </location>
</feature>
<feature type="region of interest" description="Disordered" evidence="9">
    <location>
        <begin position="123"/>
        <end position="256"/>
    </location>
</feature>
<organism evidence="12 13">
    <name type="scientific">Oncorhynchus tshawytscha</name>
    <name type="common">Chinook salmon</name>
    <name type="synonym">Salmo tshawytscha</name>
    <dbReference type="NCBI Taxonomy" id="74940"/>
    <lineage>
        <taxon>Eukaryota</taxon>
        <taxon>Metazoa</taxon>
        <taxon>Chordata</taxon>
        <taxon>Craniata</taxon>
        <taxon>Vertebrata</taxon>
        <taxon>Euteleostomi</taxon>
        <taxon>Actinopterygii</taxon>
        <taxon>Neopterygii</taxon>
        <taxon>Teleostei</taxon>
        <taxon>Protacanthopterygii</taxon>
        <taxon>Salmoniformes</taxon>
        <taxon>Salmonidae</taxon>
        <taxon>Salmoninae</taxon>
        <taxon>Oncorhynchus</taxon>
    </lineage>
</organism>
<accession>A0AAZ3Q2L6</accession>
<feature type="region of interest" description="Disordered" evidence="9">
    <location>
        <begin position="442"/>
        <end position="543"/>
    </location>
</feature>
<evidence type="ECO:0000313" key="13">
    <source>
        <dbReference type="Proteomes" id="UP000694402"/>
    </source>
</evidence>
<dbReference type="PROSITE" id="PS51306">
    <property type="entry name" value="ASD1"/>
    <property type="match status" value="1"/>
</dbReference>
<feature type="compositionally biased region" description="Basic and acidic residues" evidence="9">
    <location>
        <begin position="938"/>
        <end position="947"/>
    </location>
</feature>
<dbReference type="SMART" id="SM00228">
    <property type="entry name" value="PDZ"/>
    <property type="match status" value="1"/>
</dbReference>
<keyword evidence="5" id="KW-0597">Phosphoprotein</keyword>
<dbReference type="InterPro" id="IPR036034">
    <property type="entry name" value="PDZ_sf"/>
</dbReference>
<dbReference type="Pfam" id="PF00595">
    <property type="entry name" value="PDZ"/>
    <property type="match status" value="1"/>
</dbReference>
<dbReference type="GO" id="GO:0051015">
    <property type="term" value="F:actin filament binding"/>
    <property type="evidence" value="ECO:0007669"/>
    <property type="project" value="InterPro"/>
</dbReference>
<feature type="region of interest" description="Disordered" evidence="9">
    <location>
        <begin position="990"/>
        <end position="1150"/>
    </location>
</feature>
<dbReference type="GO" id="GO:0007015">
    <property type="term" value="P:actin filament organization"/>
    <property type="evidence" value="ECO:0007669"/>
    <property type="project" value="TreeGrafter"/>
</dbReference>
<protein>
    <recommendedName>
        <fullName evidence="14">Protein Shroom3-like</fullName>
    </recommendedName>
</protein>
<keyword evidence="6 8" id="KW-0009">Actin-binding</keyword>
<gene>
    <name evidence="12" type="primary">SHROOM3</name>
</gene>
<feature type="region of interest" description="Disordered" evidence="9">
    <location>
        <begin position="581"/>
        <end position="947"/>
    </location>
</feature>
<evidence type="ECO:0000256" key="7">
    <source>
        <dbReference type="ARBA" id="ARBA00023212"/>
    </source>
</evidence>
<feature type="compositionally biased region" description="Polar residues" evidence="9">
    <location>
        <begin position="193"/>
        <end position="203"/>
    </location>
</feature>
<reference evidence="12" key="2">
    <citation type="submission" date="2025-08" db="UniProtKB">
        <authorList>
            <consortium name="Ensembl"/>
        </authorList>
    </citation>
    <scope>IDENTIFICATION</scope>
</reference>
<sequence length="1150" mass="125436">MDSSLPSYSTVIHRGKTLFLEARLLGGAPWGFQLKGGLEHGEELIVSKVEGGGKADLLEHPLLPGDQVVVINDVELSGFRQEAISLVKGSYKTLRLTVRRESFPGPCCDEPTPLTLPSIAPPLDHLAPPSSHGPPKETRGGCSGGVKLRIKNRRSEPVSRPHSWHSTKLGEGQPDPSMVQISQGTIDPPWHHTFNSSASTTDLSGYDPGYLRKSPDQYSSRGSMESLGEHHGHPAYSSSCHQLSASKSSNSMDHLHSKRDSAYSSFSTSSSIPEYLAATPTFSKERSYSMETVPQRGGVSGGGGGAVAEGMQHADIRYIRTVYDPQQGGAQEHEVSSAALLRNHEAGRAGSHSGGKASCHRGSSSCSNSSGGSNDGNNPKRHSVGPIWGQSQSASRSPYESLKGAPAPPMRSDSYAAIRHHERPNSWSSLEQTRSLRALHKGSTSSWYHSSGSVASGSGKGSYGAEGQLHTVIEKSPESSPTIKPKQGVGQVPHPPQPQNTSGRLMSPQGIYPVPPSETHYAQMPTSSPSPSSVYPGLARESSLSRQRELQGLGVGVSVDTGIEVYVENGYQSNTFNSYVTCSNQPQHHDLAPPPTKQPAQPVNRGGDRGHEETQTKLGLSGSHLKGEGQTVSRRQSQQGHGQGQVYRPSSAQSIGQERRDPYTPVQPRRERLPRYSQGSESYTEKHQVRHTEHSHPDPQPPTTMPTKISKVHVPQRIRTSSTPAKGPDHRVNNQRSRSPIRHYSDPSPSHHQKNQRGPEHPLTRLENALAEVQHCASPESSTRSRSSHQRNPSVLEKVNRFERHEQRKQRSQSINATHTNLAPSSSRPTQPQPQPKHHERAMSYGTGMDDLRNMLERSSSPSSTCRTLSSTSSAHHGKTTVAHKGHHYAEQQRPASYDQAKPQTSRDPHHQLNPMDPNPGSALQRSRSTFQLGSQEENGHDRDREFHWRDDLQDLLGTIQDTSFNRAYRDSVKDAQSKVLRSTSFRRRDLGISSSSNQSSNNPPPGVNNNPLLVSTTTPSWCQQQPPPVPAKHLSLEQKAVAPKTGPKSSIVTTTAPATPLSPHTPKREAHDHDPRPSPSPNHLSLPSHPQREAHDHHSRPSPSPNHLSLPSHPQREARCHPQAREVQPPRAPQCPSLGPTSPGPNRWA</sequence>
<dbReference type="PROSITE" id="PS50106">
    <property type="entry name" value="PDZ"/>
    <property type="match status" value="1"/>
</dbReference>